<evidence type="ECO:0000313" key="1">
    <source>
        <dbReference type="EMBL" id="MBA4453351.1"/>
    </source>
</evidence>
<dbReference type="EMBL" id="JACENC010000010">
    <property type="protein sequence ID" value="MBA4453351.1"/>
    <property type="molecule type" value="Genomic_DNA"/>
</dbReference>
<sequence>MKRIFLVFAIVGIFAFTTNFAFSQEIGLATFQETAQVIVDRRSQEVTASLTLQTTSIQEIKVPSDLEKKIREHERITSIIVTNQNECILGVVDDSCIMINVQRDPSDKGIIAIQDSTKEVAEQFISEINQAFDTDAKFHSVYVHSDDETNRILETSGAVSGRGTVSAVYVMPMEDTDSMYEKISAILIPKIIRDSDGFYLAAKELSFNENSKMTFSIIPFENNSLLQLKLSVSYPEAGKGLTEVSPLEFLDTDELNRSEYFSSGFYPLNSIFQVVILSPESTTISNIKGNTVPTQMMDGEKIPTQLTEEGWIFDPDEGQRIQGKYIFGKESSIEANDLMFVIGEQTSPTPTETSFDESIAILAIIIVGGVAAAIFFLKGYKK</sequence>
<reference evidence="1 2" key="1">
    <citation type="journal article" date="2020" name="Appl. Environ. Microbiol.">
        <title>Genomic Characteristics of a Novel Species of Ammonia-Oxidizing Archaea from the Jiulong River Estuary.</title>
        <authorList>
            <person name="Zou D."/>
            <person name="Wan R."/>
            <person name="Han L."/>
            <person name="Xu M.N."/>
            <person name="Liu Y."/>
            <person name="Liu H."/>
            <person name="Kao S.J."/>
            <person name="Li M."/>
        </authorList>
    </citation>
    <scope>NUCLEOTIDE SEQUENCE [LARGE SCALE GENOMIC DNA]</scope>
    <source>
        <strain evidence="1">W2bin3</strain>
    </source>
</reference>
<protein>
    <submittedName>
        <fullName evidence="1">Uncharacterized protein</fullName>
    </submittedName>
</protein>
<gene>
    <name evidence="1" type="ORF">H2B05_00200</name>
</gene>
<comment type="caution">
    <text evidence="1">The sequence shown here is derived from an EMBL/GenBank/DDBJ whole genome shotgun (WGS) entry which is preliminary data.</text>
</comment>
<accession>A0AC60W121</accession>
<organism evidence="1 2">
    <name type="scientific">Candidatus Nitrosomaritimum aestuariumsis</name>
    <dbReference type="NCBI Taxonomy" id="3342354"/>
    <lineage>
        <taxon>Archaea</taxon>
        <taxon>Nitrososphaerota</taxon>
        <taxon>Nitrososphaeria</taxon>
        <taxon>Nitrosopumilales</taxon>
        <taxon>Nitrosopumilaceae</taxon>
        <taxon>Candidatus Nitrosomaritimum</taxon>
    </lineage>
</organism>
<dbReference type="Proteomes" id="UP000526786">
    <property type="component" value="Unassembled WGS sequence"/>
</dbReference>
<name>A0AC60W121_9ARCH</name>
<evidence type="ECO:0000313" key="2">
    <source>
        <dbReference type="Proteomes" id="UP000526786"/>
    </source>
</evidence>
<proteinExistence type="predicted"/>